<dbReference type="OrthoDB" id="426386at2759"/>
<dbReference type="FunCoup" id="E1ZIF3">
    <property type="interactions" value="61"/>
</dbReference>
<keyword evidence="1" id="KW-0472">Membrane</keyword>
<protein>
    <recommendedName>
        <fullName evidence="2">DUF1279 domain-containing protein</fullName>
    </recommendedName>
</protein>
<dbReference type="OMA" id="EKYQIPW"/>
<dbReference type="EMBL" id="GL433848">
    <property type="protein sequence ID" value="EFN54149.1"/>
    <property type="molecule type" value="Genomic_DNA"/>
</dbReference>
<dbReference type="KEGG" id="cvr:CHLNCDRAFT_24886"/>
<dbReference type="PROSITE" id="PS51257">
    <property type="entry name" value="PROKAR_LIPOPROTEIN"/>
    <property type="match status" value="1"/>
</dbReference>
<keyword evidence="1" id="KW-0812">Transmembrane</keyword>
<dbReference type="PANTHER" id="PTHR21377:SF0">
    <property type="entry name" value="PROTEIN FAM210B, MITOCHONDRIAL"/>
    <property type="match status" value="1"/>
</dbReference>
<dbReference type="eggNOG" id="KOG4526">
    <property type="taxonomic scope" value="Eukaryota"/>
</dbReference>
<dbReference type="PANTHER" id="PTHR21377">
    <property type="entry name" value="PROTEIN FAM210B, MITOCHONDRIAL"/>
    <property type="match status" value="1"/>
</dbReference>
<feature type="transmembrane region" description="Helical" evidence="1">
    <location>
        <begin position="20"/>
        <end position="38"/>
    </location>
</feature>
<gene>
    <name evidence="3" type="ORF">CHLNCDRAFT_24886</name>
</gene>
<evidence type="ECO:0000313" key="3">
    <source>
        <dbReference type="EMBL" id="EFN54149.1"/>
    </source>
</evidence>
<dbReference type="RefSeq" id="XP_005846251.1">
    <property type="nucleotide sequence ID" value="XM_005846189.1"/>
</dbReference>
<sequence>MASLAERSKDLFRRYGKIALGVHLTVYAGFFTGCYVAIENHVDVKGPLQKIGLLSSSAGKEYDDTAEQASEDKGWLDKLLTGSSSSLALAFLCNKALFPVRTPITLALTPAVAR</sequence>
<dbReference type="AlphaFoldDB" id="E1ZIF3"/>
<dbReference type="Proteomes" id="UP000008141">
    <property type="component" value="Unassembled WGS sequence"/>
</dbReference>
<keyword evidence="4" id="KW-1185">Reference proteome</keyword>
<keyword evidence="1" id="KW-1133">Transmembrane helix</keyword>
<organism evidence="4">
    <name type="scientific">Chlorella variabilis</name>
    <name type="common">Green alga</name>
    <dbReference type="NCBI Taxonomy" id="554065"/>
    <lineage>
        <taxon>Eukaryota</taxon>
        <taxon>Viridiplantae</taxon>
        <taxon>Chlorophyta</taxon>
        <taxon>core chlorophytes</taxon>
        <taxon>Trebouxiophyceae</taxon>
        <taxon>Chlorellales</taxon>
        <taxon>Chlorellaceae</taxon>
        <taxon>Chlorella clade</taxon>
        <taxon>Chlorella</taxon>
    </lineage>
</organism>
<reference evidence="3 4" key="1">
    <citation type="journal article" date="2010" name="Plant Cell">
        <title>The Chlorella variabilis NC64A genome reveals adaptation to photosymbiosis, coevolution with viruses, and cryptic sex.</title>
        <authorList>
            <person name="Blanc G."/>
            <person name="Duncan G."/>
            <person name="Agarkova I."/>
            <person name="Borodovsky M."/>
            <person name="Gurnon J."/>
            <person name="Kuo A."/>
            <person name="Lindquist E."/>
            <person name="Lucas S."/>
            <person name="Pangilinan J."/>
            <person name="Polle J."/>
            <person name="Salamov A."/>
            <person name="Terry A."/>
            <person name="Yamada T."/>
            <person name="Dunigan D.D."/>
            <person name="Grigoriev I.V."/>
            <person name="Claverie J.M."/>
            <person name="Van Etten J.L."/>
        </authorList>
    </citation>
    <scope>NUCLEOTIDE SEQUENCE [LARGE SCALE GENOMIC DNA]</scope>
    <source>
        <strain evidence="3 4">NC64A</strain>
    </source>
</reference>
<dbReference type="GeneID" id="17353881"/>
<dbReference type="InParanoid" id="E1ZIF3"/>
<evidence type="ECO:0000259" key="2">
    <source>
        <dbReference type="Pfam" id="PF06916"/>
    </source>
</evidence>
<dbReference type="GO" id="GO:0005739">
    <property type="term" value="C:mitochondrion"/>
    <property type="evidence" value="ECO:0007669"/>
    <property type="project" value="TreeGrafter"/>
</dbReference>
<name>E1ZIF3_CHLVA</name>
<proteinExistence type="predicted"/>
<dbReference type="Pfam" id="PF06916">
    <property type="entry name" value="FAM210A-B_dom"/>
    <property type="match status" value="1"/>
</dbReference>
<dbReference type="InterPro" id="IPR045866">
    <property type="entry name" value="FAM210A/B-like"/>
</dbReference>
<evidence type="ECO:0000256" key="1">
    <source>
        <dbReference type="SAM" id="Phobius"/>
    </source>
</evidence>
<evidence type="ECO:0000313" key="4">
    <source>
        <dbReference type="Proteomes" id="UP000008141"/>
    </source>
</evidence>
<dbReference type="InterPro" id="IPR009688">
    <property type="entry name" value="FAM210A/B-like_dom"/>
</dbReference>
<accession>E1ZIF3</accession>
<feature type="domain" description="DUF1279" evidence="2">
    <location>
        <begin position="7"/>
        <end position="110"/>
    </location>
</feature>